<dbReference type="SUPFAM" id="SSF46689">
    <property type="entry name" value="Homeodomain-like"/>
    <property type="match status" value="1"/>
</dbReference>
<evidence type="ECO:0000256" key="3">
    <source>
        <dbReference type="RuleBase" id="RU000682"/>
    </source>
</evidence>
<evidence type="ECO:0000313" key="7">
    <source>
        <dbReference type="Proteomes" id="UP000782241"/>
    </source>
</evidence>
<accession>A0A9P7KQG4</accession>
<feature type="compositionally biased region" description="Polar residues" evidence="4">
    <location>
        <begin position="404"/>
        <end position="418"/>
    </location>
</feature>
<feature type="compositionally biased region" description="Polar residues" evidence="4">
    <location>
        <begin position="278"/>
        <end position="294"/>
    </location>
</feature>
<dbReference type="PANTHER" id="PTHR24323">
    <property type="entry name" value="CEH-10 HOMEODOMAIN-CONTAINING HOMOLOG"/>
    <property type="match status" value="1"/>
</dbReference>
<feature type="compositionally biased region" description="Basic and acidic residues" evidence="4">
    <location>
        <begin position="13"/>
        <end position="27"/>
    </location>
</feature>
<dbReference type="Gene3D" id="1.10.10.60">
    <property type="entry name" value="Homeodomain-like"/>
    <property type="match status" value="1"/>
</dbReference>
<evidence type="ECO:0000313" key="6">
    <source>
        <dbReference type="EMBL" id="KAG5657075.1"/>
    </source>
</evidence>
<dbReference type="Pfam" id="PF00046">
    <property type="entry name" value="Homeodomain"/>
    <property type="match status" value="1"/>
</dbReference>
<dbReference type="EMBL" id="JAGPUO010000018">
    <property type="protein sequence ID" value="KAG5657075.1"/>
    <property type="molecule type" value="Genomic_DNA"/>
</dbReference>
<gene>
    <name evidence="6" type="ORF">KAF25_001664</name>
</gene>
<comment type="caution">
    <text evidence="6">The sequence shown here is derived from an EMBL/GenBank/DDBJ whole genome shotgun (WGS) entry which is preliminary data.</text>
</comment>
<dbReference type="GO" id="GO:0005634">
    <property type="term" value="C:nucleus"/>
    <property type="evidence" value="ECO:0007669"/>
    <property type="project" value="UniProtKB-SubCell"/>
</dbReference>
<dbReference type="InterPro" id="IPR051775">
    <property type="entry name" value="Homeobox_domain"/>
</dbReference>
<feature type="compositionally biased region" description="Polar residues" evidence="4">
    <location>
        <begin position="518"/>
        <end position="533"/>
    </location>
</feature>
<feature type="compositionally biased region" description="Basic and acidic residues" evidence="4">
    <location>
        <begin position="453"/>
        <end position="462"/>
    </location>
</feature>
<feature type="region of interest" description="Disordered" evidence="4">
    <location>
        <begin position="256"/>
        <end position="335"/>
    </location>
</feature>
<keyword evidence="7" id="KW-1185">Reference proteome</keyword>
<keyword evidence="2 3" id="KW-0539">Nucleus</keyword>
<dbReference type="PROSITE" id="PS50071">
    <property type="entry name" value="HOMEOBOX_2"/>
    <property type="match status" value="1"/>
</dbReference>
<feature type="region of interest" description="Disordered" evidence="4">
    <location>
        <begin position="554"/>
        <end position="576"/>
    </location>
</feature>
<evidence type="ECO:0000256" key="1">
    <source>
        <dbReference type="ARBA" id="ARBA00004123"/>
    </source>
</evidence>
<feature type="compositionally biased region" description="Polar residues" evidence="4">
    <location>
        <begin position="181"/>
        <end position="199"/>
    </location>
</feature>
<evidence type="ECO:0000259" key="5">
    <source>
        <dbReference type="PROSITE" id="PS50071"/>
    </source>
</evidence>
<feature type="compositionally biased region" description="Basic and acidic residues" evidence="4">
    <location>
        <begin position="554"/>
        <end position="566"/>
    </location>
</feature>
<keyword evidence="2 3" id="KW-0371">Homeobox</keyword>
<evidence type="ECO:0000256" key="4">
    <source>
        <dbReference type="SAM" id="MobiDB-lite"/>
    </source>
</evidence>
<comment type="subcellular location">
    <subcellularLocation>
        <location evidence="1 2 3">Nucleus</location>
    </subcellularLocation>
</comment>
<evidence type="ECO:0000256" key="2">
    <source>
        <dbReference type="PROSITE-ProRule" id="PRU00108"/>
    </source>
</evidence>
<feature type="DNA-binding region" description="Homeobox" evidence="2">
    <location>
        <begin position="57"/>
        <end position="121"/>
    </location>
</feature>
<dbReference type="InterPro" id="IPR001356">
    <property type="entry name" value="HD"/>
</dbReference>
<dbReference type="GO" id="GO:0006355">
    <property type="term" value="P:regulation of DNA-templated transcription"/>
    <property type="evidence" value="ECO:0007669"/>
    <property type="project" value="TreeGrafter"/>
</dbReference>
<feature type="domain" description="Homeobox" evidence="5">
    <location>
        <begin position="55"/>
        <end position="120"/>
    </location>
</feature>
<organism evidence="6 7">
    <name type="scientific">Fusarium avenaceum</name>
    <dbReference type="NCBI Taxonomy" id="40199"/>
    <lineage>
        <taxon>Eukaryota</taxon>
        <taxon>Fungi</taxon>
        <taxon>Dikarya</taxon>
        <taxon>Ascomycota</taxon>
        <taxon>Pezizomycotina</taxon>
        <taxon>Sordariomycetes</taxon>
        <taxon>Hypocreomycetidae</taxon>
        <taxon>Hypocreales</taxon>
        <taxon>Nectriaceae</taxon>
        <taxon>Fusarium</taxon>
        <taxon>Fusarium tricinctum species complex</taxon>
    </lineage>
</organism>
<name>A0A9P7KQG4_9HYPO</name>
<dbReference type="CDD" id="cd00086">
    <property type="entry name" value="homeodomain"/>
    <property type="match status" value="1"/>
</dbReference>
<dbReference type="SMART" id="SM00389">
    <property type="entry name" value="HOX"/>
    <property type="match status" value="1"/>
</dbReference>
<dbReference type="Proteomes" id="UP000782241">
    <property type="component" value="Unassembled WGS sequence"/>
</dbReference>
<feature type="region of interest" description="Disordered" evidence="4">
    <location>
        <begin position="173"/>
        <end position="237"/>
    </location>
</feature>
<reference evidence="6" key="1">
    <citation type="submission" date="2021-04" db="EMBL/GenBank/DDBJ databases">
        <title>Draft genome of Fusarium avenaceum strain F156N33, isolated from an atmospheric sample in Virginia.</title>
        <authorList>
            <person name="Yang S."/>
            <person name="Vinatzer B.A."/>
            <person name="Coleman J."/>
        </authorList>
    </citation>
    <scope>NUCLEOTIDE SEQUENCE</scope>
    <source>
        <strain evidence="6">F156N33</strain>
    </source>
</reference>
<dbReference type="PANTHER" id="PTHR24323:SF7">
    <property type="entry name" value="HOMEOBOX DOMAIN-CONTAINING PROTEIN"/>
    <property type="match status" value="1"/>
</dbReference>
<protein>
    <recommendedName>
        <fullName evidence="5">Homeobox domain-containing protein</fullName>
    </recommendedName>
</protein>
<feature type="compositionally biased region" description="Basic and acidic residues" evidence="4">
    <location>
        <begin position="265"/>
        <end position="274"/>
    </location>
</feature>
<dbReference type="InterPro" id="IPR009057">
    <property type="entry name" value="Homeodomain-like_sf"/>
</dbReference>
<feature type="region of interest" description="Disordered" evidence="4">
    <location>
        <begin position="404"/>
        <end position="537"/>
    </location>
</feature>
<sequence>MAAPTNFSFEAATPDKHATSAPSHHDLAVTPQSLPPLADMDAHGNASMSAPDSEKHPKGKRKRTAAKDKMVLEEAYSSNPKPDKQARLDIVQRVSLNEKEVQVWIRVIWFQNRRQNDRRKSRPLSQQEYAALQFGNMHVITSDPIANTTTPSKPEKAFPVTDPNVSRFADHISAPSRRFDQTPSMPRSHSDHVNSTPVSMNHDRSYRFYPDVTPNRIDPSLSHEAHGHSHSHSLSGSMSSNVGYLANRWNPGAGSFSTPPAMSRSGDDSFRYDHFPPSSCTSERSSFTHSQSKVRLSMSLDGKAELVSNQGSPSREMPPRPSSTTPSLPQVRQRNLQRSQSTIPAVTLPPITALTNTLPPRLMRGRSRDVHAWESCADAENRDELTAQAENESNGSAIAAINLLRSSSGVQPPSTAKRNASMMKPQRPQQAKKARIDPSGSSISRLETELDETEKADREYGKVKVSMLVSPTGGDSDKENLTPDEDASSPDPYHRRPLPPPSKPISENPRRVGRVLQEQKSPNLFANRANTAPSRPRSIIKEGLEIFEDRMKSAMPSRENEVEKFMRGSVSPSKKPDMDCVAGLLSLSQGAWR</sequence>
<proteinExistence type="predicted"/>
<dbReference type="GO" id="GO:0000976">
    <property type="term" value="F:transcription cis-regulatory region binding"/>
    <property type="evidence" value="ECO:0007669"/>
    <property type="project" value="TreeGrafter"/>
</dbReference>
<keyword evidence="2 3" id="KW-0238">DNA-binding</keyword>
<feature type="region of interest" description="Disordered" evidence="4">
    <location>
        <begin position="1"/>
        <end position="69"/>
    </location>
</feature>
<dbReference type="AlphaFoldDB" id="A0A9P7KQG4"/>